<reference evidence="11 12" key="1">
    <citation type="submission" date="2014-06" db="EMBL/GenBank/DDBJ databases">
        <authorList>
            <person name="Swart Estienne"/>
        </authorList>
    </citation>
    <scope>NUCLEOTIDE SEQUENCE [LARGE SCALE GENOMIC DNA]</scope>
    <source>
        <strain evidence="11 12">130c</strain>
    </source>
</reference>
<sequence length="347" mass="39956">MTISFQFDVKNKRLFLKRTRYPQINEDDLYVGSTVTIFSRQYKISDYADDFTRKAFDQQHHVEKTFSMIKPDAYTNIGKIIQIIEQSGFKISNLRMLKLSQQEAFDLYADKRNNPFINDLINFISSDMAVGLELVRENSISILQQIMGPSNSLMAKNQSPNSIRGTFGKDSLRNAIHGSENPEQYKREQNFFFSNQRKTTAVLNNCTCCVIKPHAISNRQVGKILDLILGEGFEISAMEMFYLDKQTAEEYFEIYKGVMPEYSQMIEHVSSGGPIIALEIRQDNAVQLFRKFCGPHDPDQARELNPNSLRAKFGMDKIRNAIHCTDLVEDGVLECEYFFSILQHSKK</sequence>
<dbReference type="InParanoid" id="A0A078A021"/>
<dbReference type="Gene3D" id="3.30.70.141">
    <property type="entry name" value="Nucleoside diphosphate kinase-like domain"/>
    <property type="match status" value="2"/>
</dbReference>
<dbReference type="InterPro" id="IPR011410">
    <property type="entry name" value="NDPK7"/>
</dbReference>
<dbReference type="PROSITE" id="PS51336">
    <property type="entry name" value="DM10"/>
    <property type="match status" value="1"/>
</dbReference>
<dbReference type="OrthoDB" id="270127at2759"/>
<feature type="domain" description="DM10" evidence="10">
    <location>
        <begin position="1"/>
        <end position="60"/>
    </location>
</feature>
<name>A0A078A021_STYLE</name>
<evidence type="ECO:0000256" key="6">
    <source>
        <dbReference type="PIRSR" id="PIRSR036503-50"/>
    </source>
</evidence>
<dbReference type="GO" id="GO:0006183">
    <property type="term" value="P:GTP biosynthetic process"/>
    <property type="evidence" value="ECO:0007669"/>
    <property type="project" value="InterPro"/>
</dbReference>
<keyword evidence="11" id="KW-0808">Transferase</keyword>
<evidence type="ECO:0000313" key="12">
    <source>
        <dbReference type="Proteomes" id="UP000039865"/>
    </source>
</evidence>
<dbReference type="AlphaFoldDB" id="A0A078A021"/>
<dbReference type="SMART" id="SM00676">
    <property type="entry name" value="DM10"/>
    <property type="match status" value="1"/>
</dbReference>
<dbReference type="Proteomes" id="UP000039865">
    <property type="component" value="Unassembled WGS sequence"/>
</dbReference>
<dbReference type="InterPro" id="IPR034907">
    <property type="entry name" value="NDK-like_dom"/>
</dbReference>
<comment type="similarity">
    <text evidence="8 9">Belongs to the NDK family.</text>
</comment>
<dbReference type="SUPFAM" id="SSF54919">
    <property type="entry name" value="Nucleoside diphosphate kinase, NDK"/>
    <property type="match status" value="2"/>
</dbReference>
<gene>
    <name evidence="11" type="primary">Contig12828.g13689</name>
    <name evidence="11" type="ORF">STYLEM_4480</name>
</gene>
<evidence type="ECO:0000259" key="10">
    <source>
        <dbReference type="PROSITE" id="PS51336"/>
    </source>
</evidence>
<evidence type="ECO:0000313" key="11">
    <source>
        <dbReference type="EMBL" id="CDW75490.1"/>
    </source>
</evidence>
<dbReference type="FunFam" id="3.30.70.141:FF:000004">
    <property type="entry name" value="Nucleoside diphosphate kinase 7"/>
    <property type="match status" value="1"/>
</dbReference>
<organism evidence="11 12">
    <name type="scientific">Stylonychia lemnae</name>
    <name type="common">Ciliate</name>
    <dbReference type="NCBI Taxonomy" id="5949"/>
    <lineage>
        <taxon>Eukaryota</taxon>
        <taxon>Sar</taxon>
        <taxon>Alveolata</taxon>
        <taxon>Ciliophora</taxon>
        <taxon>Intramacronucleata</taxon>
        <taxon>Spirotrichea</taxon>
        <taxon>Stichotrichia</taxon>
        <taxon>Sporadotrichida</taxon>
        <taxon>Oxytrichidae</taxon>
        <taxon>Stylonychinae</taxon>
        <taxon>Stylonychia</taxon>
    </lineage>
</organism>
<keyword evidence="7" id="KW-0547">Nucleotide-binding</keyword>
<keyword evidence="3" id="KW-0963">Cytoplasm</keyword>
<dbReference type="PANTHER" id="PTHR43109">
    <property type="entry name" value="NUCLEOSIDE DIPHOSPHATE KINASE 7"/>
    <property type="match status" value="1"/>
</dbReference>
<dbReference type="CDD" id="cd04412">
    <property type="entry name" value="NDPk7B"/>
    <property type="match status" value="1"/>
</dbReference>
<dbReference type="GO" id="GO:0004550">
    <property type="term" value="F:nucleoside diphosphate kinase activity"/>
    <property type="evidence" value="ECO:0007669"/>
    <property type="project" value="InterPro"/>
</dbReference>
<evidence type="ECO:0000256" key="2">
    <source>
        <dbReference type="ARBA" id="ARBA00004245"/>
    </source>
</evidence>
<evidence type="ECO:0000256" key="9">
    <source>
        <dbReference type="RuleBase" id="RU004011"/>
    </source>
</evidence>
<dbReference type="InterPro" id="IPR006602">
    <property type="entry name" value="DM10_dom"/>
</dbReference>
<dbReference type="GO" id="GO:0005524">
    <property type="term" value="F:ATP binding"/>
    <property type="evidence" value="ECO:0007669"/>
    <property type="project" value="UniProtKB-KW"/>
</dbReference>
<keyword evidence="5" id="KW-0966">Cell projection</keyword>
<evidence type="ECO:0000256" key="7">
    <source>
        <dbReference type="PIRSR" id="PIRSR036503-51"/>
    </source>
</evidence>
<dbReference type="Gene3D" id="2.30.29.170">
    <property type="match status" value="1"/>
</dbReference>
<evidence type="ECO:0000256" key="5">
    <source>
        <dbReference type="ARBA" id="ARBA00023273"/>
    </source>
</evidence>
<evidence type="ECO:0000256" key="4">
    <source>
        <dbReference type="ARBA" id="ARBA00023212"/>
    </source>
</evidence>
<dbReference type="PANTHER" id="PTHR43109:SF2">
    <property type="entry name" value="NUCLEOSIDE DIPHOSPHATE KINASE 7"/>
    <property type="match status" value="1"/>
</dbReference>
<dbReference type="GO" id="GO:0006228">
    <property type="term" value="P:UTP biosynthetic process"/>
    <property type="evidence" value="ECO:0007669"/>
    <property type="project" value="InterPro"/>
</dbReference>
<dbReference type="Pfam" id="PF00334">
    <property type="entry name" value="NDK"/>
    <property type="match status" value="2"/>
</dbReference>
<dbReference type="PIRSF" id="PIRSF036503">
    <property type="entry name" value="NDK7"/>
    <property type="match status" value="1"/>
</dbReference>
<proteinExistence type="inferred from homology"/>
<evidence type="ECO:0000256" key="1">
    <source>
        <dbReference type="ARBA" id="ARBA00004138"/>
    </source>
</evidence>
<dbReference type="InterPro" id="IPR037993">
    <property type="entry name" value="NDPk7B"/>
</dbReference>
<dbReference type="SMART" id="SM00562">
    <property type="entry name" value="NDK"/>
    <property type="match status" value="2"/>
</dbReference>
<comment type="caution">
    <text evidence="8">Lacks conserved residue(s) required for the propagation of feature annotation.</text>
</comment>
<keyword evidence="7" id="KW-0067">ATP-binding</keyword>
<accession>A0A078A021</accession>
<dbReference type="GO" id="GO:0006241">
    <property type="term" value="P:CTP biosynthetic process"/>
    <property type="evidence" value="ECO:0007669"/>
    <property type="project" value="InterPro"/>
</dbReference>
<evidence type="ECO:0000256" key="3">
    <source>
        <dbReference type="ARBA" id="ARBA00022490"/>
    </source>
</evidence>
<protein>
    <submittedName>
        <fullName evidence="11">Nucleoside diphosphate kinase</fullName>
    </submittedName>
</protein>
<dbReference type="GO" id="GO:0005879">
    <property type="term" value="C:axonemal microtubule"/>
    <property type="evidence" value="ECO:0007669"/>
    <property type="project" value="TreeGrafter"/>
</dbReference>
<dbReference type="PROSITE" id="PS51374">
    <property type="entry name" value="NDPK_LIKE"/>
    <property type="match status" value="2"/>
</dbReference>
<dbReference type="EMBL" id="CCKQ01004338">
    <property type="protein sequence ID" value="CDW75490.1"/>
    <property type="molecule type" value="Genomic_DNA"/>
</dbReference>
<dbReference type="PRINTS" id="PR01243">
    <property type="entry name" value="NUCDPKINASE"/>
</dbReference>
<evidence type="ECO:0000256" key="8">
    <source>
        <dbReference type="PROSITE-ProRule" id="PRU00706"/>
    </source>
</evidence>
<keyword evidence="4" id="KW-0206">Cytoskeleton</keyword>
<comment type="subcellular location">
    <subcellularLocation>
        <location evidence="1">Cell projection</location>
        <location evidence="1">Cilium</location>
    </subcellularLocation>
    <subcellularLocation>
        <location evidence="2">Cytoplasm</location>
        <location evidence="2">Cytoskeleton</location>
    </subcellularLocation>
</comment>
<dbReference type="InterPro" id="IPR001564">
    <property type="entry name" value="Nucleoside_diP_kinase"/>
</dbReference>
<dbReference type="OMA" id="IFLKRCD"/>
<dbReference type="InterPro" id="IPR036850">
    <property type="entry name" value="NDK-like_dom_sf"/>
</dbReference>
<keyword evidence="12" id="KW-1185">Reference proteome</keyword>
<feature type="active site" description="Pros-phosphohistidine intermediate" evidence="6">
    <location>
        <position position="177"/>
    </location>
</feature>
<keyword evidence="11" id="KW-0418">Kinase</keyword>